<evidence type="ECO:0000313" key="2">
    <source>
        <dbReference type="EMBL" id="SOE58692.1"/>
    </source>
</evidence>
<keyword evidence="1" id="KW-1133">Transmembrane helix</keyword>
<dbReference type="OrthoDB" id="5393896at2"/>
<dbReference type="InterPro" id="IPR011990">
    <property type="entry name" value="TPR-like_helical_dom_sf"/>
</dbReference>
<dbReference type="SUPFAM" id="SSF48452">
    <property type="entry name" value="TPR-like"/>
    <property type="match status" value="1"/>
</dbReference>
<gene>
    <name evidence="2" type="ORF">SAMN05446927_1633</name>
</gene>
<feature type="transmembrane region" description="Helical" evidence="1">
    <location>
        <begin position="40"/>
        <end position="63"/>
    </location>
</feature>
<feature type="transmembrane region" description="Helical" evidence="1">
    <location>
        <begin position="75"/>
        <end position="103"/>
    </location>
</feature>
<dbReference type="Proteomes" id="UP000219522">
    <property type="component" value="Unassembled WGS sequence"/>
</dbReference>
<protein>
    <recommendedName>
        <fullName evidence="4">Transmembrane protein</fullName>
    </recommendedName>
</protein>
<name>A0A7Z7I4H2_9BURK</name>
<reference evidence="2 3" key="1">
    <citation type="submission" date="2017-09" db="EMBL/GenBank/DDBJ databases">
        <authorList>
            <person name="Varghese N."/>
            <person name="Submissions S."/>
        </authorList>
    </citation>
    <scope>NUCLEOTIDE SEQUENCE [LARGE SCALE GENOMIC DNA]</scope>
    <source>
        <strain evidence="2 3">OK806</strain>
    </source>
</reference>
<keyword evidence="1" id="KW-0472">Membrane</keyword>
<evidence type="ECO:0000313" key="3">
    <source>
        <dbReference type="Proteomes" id="UP000219522"/>
    </source>
</evidence>
<accession>A0A7Z7I4H2</accession>
<keyword evidence="3" id="KW-1185">Reference proteome</keyword>
<sequence>MSISDSRVAAAFALVAAIAGAALQIHVFVIAAGNGPQTALLLRCLELQALAAVLIALAAWQVLPRRYQIPGKASWFYLWFFNFSVPVGGVLATVCAMTLALALPRRVEASGIAYVEEPQFATHLIPHVSYGRGARLKAELQNAEAATSLRMTALLAMQSMPAHTISPLLRGMLADPLDDIRLLAYGMLDSQEKLLTQKILAERPKLARELAPRERYRVNKTLAALYGELIYGHLVQGDVYRNAAQQADAYAQAALAIEPGDASLWRMRGRLALDRRDLDDAEALLARAIECGFARDRMLPYLAEAAYLRGDYVRVRSLLAQMNPSAVLPVMKPVLDYWLPGGASASSPASMKKALS</sequence>
<dbReference type="AlphaFoldDB" id="A0A7Z7I4H2"/>
<organism evidence="2 3">
    <name type="scientific">Caballeronia arationis</name>
    <dbReference type="NCBI Taxonomy" id="1777142"/>
    <lineage>
        <taxon>Bacteria</taxon>
        <taxon>Pseudomonadati</taxon>
        <taxon>Pseudomonadota</taxon>
        <taxon>Betaproteobacteria</taxon>
        <taxon>Burkholderiales</taxon>
        <taxon>Burkholderiaceae</taxon>
        <taxon>Caballeronia</taxon>
    </lineage>
</organism>
<evidence type="ECO:0000256" key="1">
    <source>
        <dbReference type="SAM" id="Phobius"/>
    </source>
</evidence>
<dbReference type="EMBL" id="OCSU01000001">
    <property type="protein sequence ID" value="SOE58692.1"/>
    <property type="molecule type" value="Genomic_DNA"/>
</dbReference>
<proteinExistence type="predicted"/>
<dbReference type="Gene3D" id="1.25.40.10">
    <property type="entry name" value="Tetratricopeptide repeat domain"/>
    <property type="match status" value="1"/>
</dbReference>
<comment type="caution">
    <text evidence="2">The sequence shown here is derived from an EMBL/GenBank/DDBJ whole genome shotgun (WGS) entry which is preliminary data.</text>
</comment>
<evidence type="ECO:0008006" key="4">
    <source>
        <dbReference type="Google" id="ProtNLM"/>
    </source>
</evidence>
<dbReference type="RefSeq" id="WP_062632312.1">
    <property type="nucleotide sequence ID" value="NZ_FCOG02000003.1"/>
</dbReference>
<keyword evidence="1" id="KW-0812">Transmembrane</keyword>